<name>A0A383UJB6_BLUHO</name>
<protein>
    <submittedName>
        <fullName evidence="1">Uncharacterized protein</fullName>
    </submittedName>
</protein>
<evidence type="ECO:0000313" key="1">
    <source>
        <dbReference type="EMBL" id="SZF00414.1"/>
    </source>
</evidence>
<sequence length="126" mass="14649">MGYCQGTTHVNNLKFEDDANQAISCDKSSNINFCSKDKIHSKTQDNFNHNISIHPIKNKIKYLNKELKCIDRISQKQGFNLPDIDDNGIIPISNIKYNTKLYLRRTIKRNNMDFWQQSWIGGNNGR</sequence>
<dbReference type="VEuPathDB" id="FungiDB:BLGHR1_11151"/>
<organism evidence="1 2">
    <name type="scientific">Blumeria hordei</name>
    <name type="common">Barley powdery mildew</name>
    <name type="synonym">Blumeria graminis f. sp. hordei</name>
    <dbReference type="NCBI Taxonomy" id="2867405"/>
    <lineage>
        <taxon>Eukaryota</taxon>
        <taxon>Fungi</taxon>
        <taxon>Dikarya</taxon>
        <taxon>Ascomycota</taxon>
        <taxon>Pezizomycotina</taxon>
        <taxon>Leotiomycetes</taxon>
        <taxon>Erysiphales</taxon>
        <taxon>Erysiphaceae</taxon>
        <taxon>Blumeria</taxon>
    </lineage>
</organism>
<accession>A0A383UJB6</accession>
<dbReference type="EMBL" id="UNSH01000010">
    <property type="protein sequence ID" value="SZF00414.1"/>
    <property type="molecule type" value="Genomic_DNA"/>
</dbReference>
<dbReference type="Proteomes" id="UP000275772">
    <property type="component" value="Unassembled WGS sequence"/>
</dbReference>
<proteinExistence type="predicted"/>
<dbReference type="AlphaFoldDB" id="A0A383UJB6"/>
<evidence type="ECO:0000313" key="2">
    <source>
        <dbReference type="Proteomes" id="UP000275772"/>
    </source>
</evidence>
<gene>
    <name evidence="1" type="ORF">BLGHR1_11151</name>
</gene>
<reference evidence="1 2" key="1">
    <citation type="submission" date="2017-11" db="EMBL/GenBank/DDBJ databases">
        <authorList>
            <person name="Kracher B."/>
        </authorList>
    </citation>
    <scope>NUCLEOTIDE SEQUENCE [LARGE SCALE GENOMIC DNA]</scope>
    <source>
        <strain evidence="1 2">RACE1</strain>
    </source>
</reference>